<evidence type="ECO:0000256" key="1">
    <source>
        <dbReference type="SAM" id="MobiDB-lite"/>
    </source>
</evidence>
<reference evidence="4" key="1">
    <citation type="submission" date="2022-11" db="UniProtKB">
        <authorList>
            <consortium name="WormBaseParasite"/>
        </authorList>
    </citation>
    <scope>IDENTIFICATION</scope>
</reference>
<organism evidence="3 4">
    <name type="scientific">Plectus sambesii</name>
    <dbReference type="NCBI Taxonomy" id="2011161"/>
    <lineage>
        <taxon>Eukaryota</taxon>
        <taxon>Metazoa</taxon>
        <taxon>Ecdysozoa</taxon>
        <taxon>Nematoda</taxon>
        <taxon>Chromadorea</taxon>
        <taxon>Plectida</taxon>
        <taxon>Plectina</taxon>
        <taxon>Plectoidea</taxon>
        <taxon>Plectidae</taxon>
        <taxon>Plectus</taxon>
    </lineage>
</organism>
<proteinExistence type="predicted"/>
<evidence type="ECO:0000313" key="3">
    <source>
        <dbReference type="Proteomes" id="UP000887566"/>
    </source>
</evidence>
<evidence type="ECO:0000313" key="4">
    <source>
        <dbReference type="WBParaSite" id="PSAMB.scaffold28size108976.g628.t1"/>
    </source>
</evidence>
<feature type="region of interest" description="Disordered" evidence="1">
    <location>
        <begin position="91"/>
        <end position="113"/>
    </location>
</feature>
<sequence>MSLIRLCSTKIGREYLREKGAYYVLREYHRWETDEQADRLVSGVIGVLIRFESEMCLDEGVALRDVQHEAVCSLSAAGGAVRRRLVGASRGPIKAPSSVVSAPPTRPAPLSRRRAYRAPTADEPVHFMDRRLTTGAGGSAAG</sequence>
<dbReference type="Proteomes" id="UP000887566">
    <property type="component" value="Unplaced"/>
</dbReference>
<dbReference type="Pfam" id="PF04064">
    <property type="entry name" value="DUF384"/>
    <property type="match status" value="1"/>
</dbReference>
<dbReference type="WBParaSite" id="PSAMB.scaffold28size108976.g628.t1">
    <property type="protein sequence ID" value="PSAMB.scaffold28size108976.g628.t1"/>
    <property type="gene ID" value="PSAMB.scaffold28size108976.g628"/>
</dbReference>
<accession>A0A914W2T6</accession>
<name>A0A914W2T6_9BILA</name>
<dbReference type="AlphaFoldDB" id="A0A914W2T6"/>
<dbReference type="InterPro" id="IPR007206">
    <property type="entry name" value="Protein_HGH1_C"/>
</dbReference>
<protein>
    <submittedName>
        <fullName evidence="4">Protein HGH1 C-terminal domain-containing protein</fullName>
    </submittedName>
</protein>
<keyword evidence="3" id="KW-1185">Reference proteome</keyword>
<feature type="domain" description="Protein HGH1 C-terminal" evidence="2">
    <location>
        <begin position="2"/>
        <end position="54"/>
    </location>
</feature>
<evidence type="ECO:0000259" key="2">
    <source>
        <dbReference type="Pfam" id="PF04064"/>
    </source>
</evidence>